<dbReference type="PANTHER" id="PTHR42760:SF111">
    <property type="entry name" value="3-OXOACYL-(ACYL-CARRIER-PROTEIN) REDUCTASE (AFU_ORTHOLOGUE AFUA_1G10100)"/>
    <property type="match status" value="1"/>
</dbReference>
<dbReference type="PRINTS" id="PR00080">
    <property type="entry name" value="SDRFAMILY"/>
</dbReference>
<dbReference type="PRINTS" id="PR00081">
    <property type="entry name" value="GDHRDH"/>
</dbReference>
<dbReference type="InterPro" id="IPR002347">
    <property type="entry name" value="SDR_fam"/>
</dbReference>
<dbReference type="PROSITE" id="PS00061">
    <property type="entry name" value="ADH_SHORT"/>
    <property type="match status" value="1"/>
</dbReference>
<feature type="region of interest" description="Disordered" evidence="5">
    <location>
        <begin position="247"/>
        <end position="273"/>
    </location>
</feature>
<dbReference type="InterPro" id="IPR057326">
    <property type="entry name" value="KR_dom"/>
</dbReference>
<name>A0A1L9P7L8_ASPVE</name>
<sequence length="454" mass="48552">MSRSLEGKFGIVTGGSRGIGEAIAKNLASKGCSLLLNFTSESSRSRTESLCAELSTKHSIRCVSVQADLSTPDDAVVKILAAANTHFPNTTIDILINNAGVSADRDLNDTEKGPIDAAYFNWHYTINVLAPLLLTQAVAPYLPTNRSGRIVNISSVSSSLGFTGQSVYGGTKAALEAMTRTWARELADRATVNAINPGPVSGDMYFKTGEGFWNQIQGFQDETPLSKLVDPKNDPVLAELGLTEEQREKVTAEMPPRPLKLSTSSLRSSGTHATLRTRIPLRSIASIPAGPIKQHKLHSNLNSIPNQKNLSISRAFSSTPPSSSPAATSGSGKSQADLIVEELQELYETATDELEIATESTDSATIYAASDRESARDALNSLVVAYDIYTASEPPANVDPAKGENSEGEEAFVELSIDPAEVPDAVKEEVKKRVGQRVREVKSAVEGLEGRAHD</sequence>
<dbReference type="PANTHER" id="PTHR42760">
    <property type="entry name" value="SHORT-CHAIN DEHYDROGENASES/REDUCTASES FAMILY MEMBER"/>
    <property type="match status" value="1"/>
</dbReference>
<dbReference type="SMART" id="SM00822">
    <property type="entry name" value="PKS_KR"/>
    <property type="match status" value="1"/>
</dbReference>
<dbReference type="InterPro" id="IPR020904">
    <property type="entry name" value="Sc_DH/Rdtase_CS"/>
</dbReference>
<dbReference type="CDD" id="cd05233">
    <property type="entry name" value="SDR_c"/>
    <property type="match status" value="1"/>
</dbReference>
<feature type="region of interest" description="Disordered" evidence="5">
    <location>
        <begin position="313"/>
        <end position="334"/>
    </location>
</feature>
<dbReference type="Gene3D" id="3.40.50.720">
    <property type="entry name" value="NAD(P)-binding Rossmann-like Domain"/>
    <property type="match status" value="1"/>
</dbReference>
<feature type="compositionally biased region" description="Low complexity" evidence="5">
    <location>
        <begin position="317"/>
        <end position="332"/>
    </location>
</feature>
<dbReference type="Pfam" id="PF00106">
    <property type="entry name" value="adh_short"/>
    <property type="match status" value="1"/>
</dbReference>
<evidence type="ECO:0000313" key="7">
    <source>
        <dbReference type="EMBL" id="OJI97530.1"/>
    </source>
</evidence>
<dbReference type="FunFam" id="3.40.50.720:FF:000374">
    <property type="entry name" value="3-oxoacyl-(Acyl-carrier-protein) reductase"/>
    <property type="match status" value="1"/>
</dbReference>
<feature type="domain" description="Ketoreductase" evidence="6">
    <location>
        <begin position="10"/>
        <end position="203"/>
    </location>
</feature>
<evidence type="ECO:0000256" key="5">
    <source>
        <dbReference type="SAM" id="MobiDB-lite"/>
    </source>
</evidence>
<dbReference type="GO" id="GO:0044550">
    <property type="term" value="P:secondary metabolite biosynthetic process"/>
    <property type="evidence" value="ECO:0007669"/>
    <property type="project" value="UniProtKB-ARBA"/>
</dbReference>
<reference evidence="8" key="1">
    <citation type="journal article" date="2017" name="Genome Biol.">
        <title>Comparative genomics reveals high biological diversity and specific adaptations in the industrially and medically important fungal genus Aspergillus.</title>
        <authorList>
            <person name="de Vries R.P."/>
            <person name="Riley R."/>
            <person name="Wiebenga A."/>
            <person name="Aguilar-Osorio G."/>
            <person name="Amillis S."/>
            <person name="Uchima C.A."/>
            <person name="Anderluh G."/>
            <person name="Asadollahi M."/>
            <person name="Askin M."/>
            <person name="Barry K."/>
            <person name="Battaglia E."/>
            <person name="Bayram O."/>
            <person name="Benocci T."/>
            <person name="Braus-Stromeyer S.A."/>
            <person name="Caldana C."/>
            <person name="Canovas D."/>
            <person name="Cerqueira G.C."/>
            <person name="Chen F."/>
            <person name="Chen W."/>
            <person name="Choi C."/>
            <person name="Clum A."/>
            <person name="Dos Santos R.A."/>
            <person name="Damasio A.R."/>
            <person name="Diallinas G."/>
            <person name="Emri T."/>
            <person name="Fekete E."/>
            <person name="Flipphi M."/>
            <person name="Freyberg S."/>
            <person name="Gallo A."/>
            <person name="Gournas C."/>
            <person name="Habgood R."/>
            <person name="Hainaut M."/>
            <person name="Harispe M.L."/>
            <person name="Henrissat B."/>
            <person name="Hilden K.S."/>
            <person name="Hope R."/>
            <person name="Hossain A."/>
            <person name="Karabika E."/>
            <person name="Karaffa L."/>
            <person name="Karanyi Z."/>
            <person name="Krasevec N."/>
            <person name="Kuo A."/>
            <person name="Kusch H."/>
            <person name="LaButti K."/>
            <person name="Lagendijk E.L."/>
            <person name="Lapidus A."/>
            <person name="Levasseur A."/>
            <person name="Lindquist E."/>
            <person name="Lipzen A."/>
            <person name="Logrieco A.F."/>
            <person name="MacCabe A."/>
            <person name="Maekelae M.R."/>
            <person name="Malavazi I."/>
            <person name="Melin P."/>
            <person name="Meyer V."/>
            <person name="Mielnichuk N."/>
            <person name="Miskei M."/>
            <person name="Molnar A.P."/>
            <person name="Mule G."/>
            <person name="Ngan C.Y."/>
            <person name="Orejas M."/>
            <person name="Orosz E."/>
            <person name="Ouedraogo J.P."/>
            <person name="Overkamp K.M."/>
            <person name="Park H.-S."/>
            <person name="Perrone G."/>
            <person name="Piumi F."/>
            <person name="Punt P.J."/>
            <person name="Ram A.F."/>
            <person name="Ramon A."/>
            <person name="Rauscher S."/>
            <person name="Record E."/>
            <person name="Riano-Pachon D.M."/>
            <person name="Robert V."/>
            <person name="Roehrig J."/>
            <person name="Ruller R."/>
            <person name="Salamov A."/>
            <person name="Salih N.S."/>
            <person name="Samson R.A."/>
            <person name="Sandor E."/>
            <person name="Sanguinetti M."/>
            <person name="Schuetze T."/>
            <person name="Sepcic K."/>
            <person name="Shelest E."/>
            <person name="Sherlock G."/>
            <person name="Sophianopoulou V."/>
            <person name="Squina F.M."/>
            <person name="Sun H."/>
            <person name="Susca A."/>
            <person name="Todd R.B."/>
            <person name="Tsang A."/>
            <person name="Unkles S.E."/>
            <person name="van de Wiele N."/>
            <person name="van Rossen-Uffink D."/>
            <person name="Oliveira J.V."/>
            <person name="Vesth T.C."/>
            <person name="Visser J."/>
            <person name="Yu J.-H."/>
            <person name="Zhou M."/>
            <person name="Andersen M.R."/>
            <person name="Archer D.B."/>
            <person name="Baker S.E."/>
            <person name="Benoit I."/>
            <person name="Brakhage A.A."/>
            <person name="Braus G.H."/>
            <person name="Fischer R."/>
            <person name="Frisvad J.C."/>
            <person name="Goldman G.H."/>
            <person name="Houbraken J."/>
            <person name="Oakley B."/>
            <person name="Pocsi I."/>
            <person name="Scazzocchio C."/>
            <person name="Seiboth B."/>
            <person name="vanKuyk P.A."/>
            <person name="Wortman J."/>
            <person name="Dyer P.S."/>
            <person name="Grigoriev I.V."/>
        </authorList>
    </citation>
    <scope>NUCLEOTIDE SEQUENCE [LARGE SCALE GENOMIC DNA]</scope>
    <source>
        <strain evidence="8">CBS 583.65</strain>
    </source>
</reference>
<keyword evidence="8" id="KW-1185">Reference proteome</keyword>
<dbReference type="InterPro" id="IPR036291">
    <property type="entry name" value="NAD(P)-bd_dom_sf"/>
</dbReference>
<keyword evidence="3" id="KW-0560">Oxidoreductase</keyword>
<evidence type="ECO:0000313" key="8">
    <source>
        <dbReference type="Proteomes" id="UP000184073"/>
    </source>
</evidence>
<accession>A0A1L9P7L8</accession>
<dbReference type="GO" id="GO:0016616">
    <property type="term" value="F:oxidoreductase activity, acting on the CH-OH group of donors, NAD or NADP as acceptor"/>
    <property type="evidence" value="ECO:0007669"/>
    <property type="project" value="TreeGrafter"/>
</dbReference>
<keyword evidence="2" id="KW-0521">NADP</keyword>
<evidence type="ECO:0000256" key="3">
    <source>
        <dbReference type="ARBA" id="ARBA00023002"/>
    </source>
</evidence>
<evidence type="ECO:0000256" key="2">
    <source>
        <dbReference type="ARBA" id="ARBA00022857"/>
    </source>
</evidence>
<evidence type="ECO:0000259" key="6">
    <source>
        <dbReference type="SMART" id="SM00822"/>
    </source>
</evidence>
<dbReference type="SUPFAM" id="SSF51735">
    <property type="entry name" value="NAD(P)-binding Rossmann-fold domains"/>
    <property type="match status" value="1"/>
</dbReference>
<proteinExistence type="inferred from homology"/>
<protein>
    <recommendedName>
        <fullName evidence="6">Ketoreductase domain-containing protein</fullName>
    </recommendedName>
</protein>
<dbReference type="EMBL" id="KV878125">
    <property type="protein sequence ID" value="OJI97530.1"/>
    <property type="molecule type" value="Genomic_DNA"/>
</dbReference>
<dbReference type="STRING" id="1036611.A0A1L9P7L8"/>
<feature type="compositionally biased region" description="Polar residues" evidence="5">
    <location>
        <begin position="261"/>
        <end position="273"/>
    </location>
</feature>
<gene>
    <name evidence="7" type="ORF">ASPVEDRAFT_59224</name>
</gene>
<comment type="similarity">
    <text evidence="1 4">Belongs to the short-chain dehydrogenases/reductases (SDR) family.</text>
</comment>
<dbReference type="RefSeq" id="XP_040663293.1">
    <property type="nucleotide sequence ID" value="XM_040815462.1"/>
</dbReference>
<dbReference type="Proteomes" id="UP000184073">
    <property type="component" value="Unassembled WGS sequence"/>
</dbReference>
<dbReference type="GO" id="GO:0048038">
    <property type="term" value="F:quinone binding"/>
    <property type="evidence" value="ECO:0007669"/>
    <property type="project" value="TreeGrafter"/>
</dbReference>
<evidence type="ECO:0000256" key="1">
    <source>
        <dbReference type="ARBA" id="ARBA00006484"/>
    </source>
</evidence>
<organism evidence="7 8">
    <name type="scientific">Aspergillus versicolor CBS 583.65</name>
    <dbReference type="NCBI Taxonomy" id="1036611"/>
    <lineage>
        <taxon>Eukaryota</taxon>
        <taxon>Fungi</taxon>
        <taxon>Dikarya</taxon>
        <taxon>Ascomycota</taxon>
        <taxon>Pezizomycotina</taxon>
        <taxon>Eurotiomycetes</taxon>
        <taxon>Eurotiomycetidae</taxon>
        <taxon>Eurotiales</taxon>
        <taxon>Aspergillaceae</taxon>
        <taxon>Aspergillus</taxon>
        <taxon>Aspergillus subgen. Nidulantes</taxon>
    </lineage>
</organism>
<dbReference type="GeneID" id="63730973"/>
<dbReference type="OrthoDB" id="47007at2759"/>
<dbReference type="AlphaFoldDB" id="A0A1L9P7L8"/>
<dbReference type="VEuPathDB" id="FungiDB:ASPVEDRAFT_59224"/>
<evidence type="ECO:0000256" key="4">
    <source>
        <dbReference type="RuleBase" id="RU000363"/>
    </source>
</evidence>
<dbReference type="GO" id="GO:0006633">
    <property type="term" value="P:fatty acid biosynthetic process"/>
    <property type="evidence" value="ECO:0007669"/>
    <property type="project" value="TreeGrafter"/>
</dbReference>